<evidence type="ECO:0000256" key="2">
    <source>
        <dbReference type="SAM" id="SignalP"/>
    </source>
</evidence>
<protein>
    <submittedName>
        <fullName evidence="3">Uncharacterized protein</fullName>
    </submittedName>
</protein>
<evidence type="ECO:0000313" key="4">
    <source>
        <dbReference type="Proteomes" id="UP001153069"/>
    </source>
</evidence>
<dbReference type="Proteomes" id="UP001153069">
    <property type="component" value="Unassembled WGS sequence"/>
</dbReference>
<feature type="signal peptide" evidence="2">
    <location>
        <begin position="1"/>
        <end position="21"/>
    </location>
</feature>
<evidence type="ECO:0000313" key="3">
    <source>
        <dbReference type="EMBL" id="CAB9509748.1"/>
    </source>
</evidence>
<proteinExistence type="predicted"/>
<dbReference type="SUPFAM" id="SSF48452">
    <property type="entry name" value="TPR-like"/>
    <property type="match status" value="1"/>
</dbReference>
<feature type="region of interest" description="Disordered" evidence="1">
    <location>
        <begin position="62"/>
        <end position="85"/>
    </location>
</feature>
<reference evidence="3" key="1">
    <citation type="submission" date="2020-06" db="EMBL/GenBank/DDBJ databases">
        <authorList>
            <consortium name="Plant Systems Biology data submission"/>
        </authorList>
    </citation>
    <scope>NUCLEOTIDE SEQUENCE</scope>
    <source>
        <strain evidence="3">D6</strain>
    </source>
</reference>
<gene>
    <name evidence="3" type="ORF">SEMRO_403_G135770.1</name>
</gene>
<dbReference type="AlphaFoldDB" id="A0A9N8DVI3"/>
<feature type="chain" id="PRO_5040232192" evidence="2">
    <location>
        <begin position="22"/>
        <end position="329"/>
    </location>
</feature>
<sequence>MRLSFLAEAMLVGSFLWRAQAFVPRGHTNKGIIASNGILRTRTLSGSSSRLYNQIILILEEDDDNENNDQQKNPEDVASSSSRSDQQHQAVGEIQFIVDGPIPLGGGRSSAISGFVQELQEKQNSAAPRPLTAMKRARLEKEIALLQELGQGDAAATELSNLWVQERGPDTARALQMIEMLMLQGALRQAELLLVSLIKGHDDLSFVAPIHLLGSLCFMQGRFQESKDLYEIVLSQKPWHLGALAGIFNACKKLDDYQGLTQWDREQMPLMQENQELRKQWANRMVIKAQAKLEQAEASLQGFFHSGLNQLGSEGSVILDSDDDSDAWQ</sequence>
<accession>A0A9N8DVI3</accession>
<dbReference type="Gene3D" id="1.25.40.10">
    <property type="entry name" value="Tetratricopeptide repeat domain"/>
    <property type="match status" value="1"/>
</dbReference>
<evidence type="ECO:0000256" key="1">
    <source>
        <dbReference type="SAM" id="MobiDB-lite"/>
    </source>
</evidence>
<comment type="caution">
    <text evidence="3">The sequence shown here is derived from an EMBL/GenBank/DDBJ whole genome shotgun (WGS) entry which is preliminary data.</text>
</comment>
<organism evidence="3 4">
    <name type="scientific">Seminavis robusta</name>
    <dbReference type="NCBI Taxonomy" id="568900"/>
    <lineage>
        <taxon>Eukaryota</taxon>
        <taxon>Sar</taxon>
        <taxon>Stramenopiles</taxon>
        <taxon>Ochrophyta</taxon>
        <taxon>Bacillariophyta</taxon>
        <taxon>Bacillariophyceae</taxon>
        <taxon>Bacillariophycidae</taxon>
        <taxon>Naviculales</taxon>
        <taxon>Naviculaceae</taxon>
        <taxon>Seminavis</taxon>
    </lineage>
</organism>
<dbReference type="EMBL" id="CAICTM010000402">
    <property type="protein sequence ID" value="CAB9509748.1"/>
    <property type="molecule type" value="Genomic_DNA"/>
</dbReference>
<name>A0A9N8DVI3_9STRA</name>
<keyword evidence="2" id="KW-0732">Signal</keyword>
<keyword evidence="4" id="KW-1185">Reference proteome</keyword>
<dbReference type="InterPro" id="IPR011990">
    <property type="entry name" value="TPR-like_helical_dom_sf"/>
</dbReference>